<gene>
    <name evidence="1" type="ORF">JMA_29820</name>
</gene>
<dbReference type="OrthoDB" id="9942772at2"/>
<reference evidence="1 2" key="1">
    <citation type="submission" date="2014-08" db="EMBL/GenBank/DDBJ databases">
        <title>Complete genome of a marine bacteria Jeotgalibacillus malaysiensis.</title>
        <authorList>
            <person name="Yaakop A.S."/>
            <person name="Chan K.-G."/>
            <person name="Goh K.M."/>
        </authorList>
    </citation>
    <scope>NUCLEOTIDE SEQUENCE [LARGE SCALE GENOMIC DNA]</scope>
    <source>
        <strain evidence="1 2">D5</strain>
    </source>
</reference>
<accession>A0A0B5AWA1</accession>
<dbReference type="EMBL" id="CP009416">
    <property type="protein sequence ID" value="AJD92299.1"/>
    <property type="molecule type" value="Genomic_DNA"/>
</dbReference>
<proteinExistence type="predicted"/>
<protein>
    <submittedName>
        <fullName evidence="1">Uncharacterized protein</fullName>
    </submittedName>
</protein>
<dbReference type="AlphaFoldDB" id="A0A0B5AWA1"/>
<sequence length="45" mass="5441">MDSFQNWVRETSVEFEEKLSRALKPEEIIFLEWVKEQLLNTEAQV</sequence>
<organism evidence="1 2">
    <name type="scientific">Jeotgalibacillus malaysiensis</name>
    <dbReference type="NCBI Taxonomy" id="1508404"/>
    <lineage>
        <taxon>Bacteria</taxon>
        <taxon>Bacillati</taxon>
        <taxon>Bacillota</taxon>
        <taxon>Bacilli</taxon>
        <taxon>Bacillales</taxon>
        <taxon>Caryophanaceae</taxon>
        <taxon>Jeotgalibacillus</taxon>
    </lineage>
</organism>
<dbReference type="Proteomes" id="UP000031449">
    <property type="component" value="Chromosome"/>
</dbReference>
<dbReference type="HOGENOM" id="CLU_3200845_0_0_9"/>
<keyword evidence="2" id="KW-1185">Reference proteome</keyword>
<dbReference type="BioCyc" id="JESP1508404:G14D9-12263-MONOMER"/>
<dbReference type="KEGG" id="jeo:JMA_29820"/>
<evidence type="ECO:0000313" key="1">
    <source>
        <dbReference type="EMBL" id="AJD92299.1"/>
    </source>
</evidence>
<evidence type="ECO:0000313" key="2">
    <source>
        <dbReference type="Proteomes" id="UP000031449"/>
    </source>
</evidence>
<name>A0A0B5AWA1_9BACL</name>
<dbReference type="STRING" id="1508404.JMA_29820"/>